<evidence type="ECO:0000256" key="4">
    <source>
        <dbReference type="ARBA" id="ARBA00022827"/>
    </source>
</evidence>
<evidence type="ECO:0000256" key="3">
    <source>
        <dbReference type="ARBA" id="ARBA00022630"/>
    </source>
</evidence>
<evidence type="ECO:0000259" key="6">
    <source>
        <dbReference type="Pfam" id="PF00441"/>
    </source>
</evidence>
<dbReference type="SUPFAM" id="SSF56645">
    <property type="entry name" value="Acyl-CoA dehydrogenase NM domain-like"/>
    <property type="match status" value="1"/>
</dbReference>
<keyword evidence="3 5" id="KW-0285">Flavoprotein</keyword>
<comment type="similarity">
    <text evidence="2 5">Belongs to the acyl-CoA dehydrogenase family.</text>
</comment>
<comment type="cofactor">
    <cofactor evidence="1 5">
        <name>FAD</name>
        <dbReference type="ChEBI" id="CHEBI:57692"/>
    </cofactor>
</comment>
<keyword evidence="10" id="KW-1185">Reference proteome</keyword>
<organism evidence="9 10">
    <name type="scientific">Phenylobacterium hankyongense</name>
    <dbReference type="NCBI Taxonomy" id="1813876"/>
    <lineage>
        <taxon>Bacteria</taxon>
        <taxon>Pseudomonadati</taxon>
        <taxon>Pseudomonadota</taxon>
        <taxon>Alphaproteobacteria</taxon>
        <taxon>Caulobacterales</taxon>
        <taxon>Caulobacteraceae</taxon>
        <taxon>Phenylobacterium</taxon>
    </lineage>
</organism>
<feature type="domain" description="Acyl-CoA oxidase/dehydrogenase middle" evidence="7">
    <location>
        <begin position="124"/>
        <end position="221"/>
    </location>
</feature>
<evidence type="ECO:0000256" key="5">
    <source>
        <dbReference type="RuleBase" id="RU362125"/>
    </source>
</evidence>
<dbReference type="InterPro" id="IPR009100">
    <property type="entry name" value="AcylCoA_DH/oxidase_NM_dom_sf"/>
</dbReference>
<dbReference type="Pfam" id="PF00441">
    <property type="entry name" value="Acyl-CoA_dh_1"/>
    <property type="match status" value="1"/>
</dbReference>
<keyword evidence="4 5" id="KW-0274">FAD</keyword>
<dbReference type="PIRSF" id="PIRSF016578">
    <property type="entry name" value="HsaA"/>
    <property type="match status" value="1"/>
</dbReference>
<feature type="domain" description="Acyl-CoA dehydrogenase/oxidase N-terminal" evidence="8">
    <location>
        <begin position="7"/>
        <end position="120"/>
    </location>
</feature>
<dbReference type="SUPFAM" id="SSF47203">
    <property type="entry name" value="Acyl-CoA dehydrogenase C-terminal domain-like"/>
    <property type="match status" value="1"/>
</dbReference>
<dbReference type="Gene3D" id="2.40.110.10">
    <property type="entry name" value="Butyryl-CoA Dehydrogenase, subunit A, domain 2"/>
    <property type="match status" value="1"/>
</dbReference>
<dbReference type="PANTHER" id="PTHR43884">
    <property type="entry name" value="ACYL-COA DEHYDROGENASE"/>
    <property type="match status" value="1"/>
</dbReference>
<protein>
    <submittedName>
        <fullName evidence="9">Acyl-CoA dehydrogenase</fullName>
    </submittedName>
</protein>
<dbReference type="Gene3D" id="1.20.140.10">
    <property type="entry name" value="Butyryl-CoA Dehydrogenase, subunit A, domain 3"/>
    <property type="match status" value="1"/>
</dbReference>
<evidence type="ECO:0000313" key="9">
    <source>
        <dbReference type="EMBL" id="RAK58346.1"/>
    </source>
</evidence>
<dbReference type="Pfam" id="PF02770">
    <property type="entry name" value="Acyl-CoA_dh_M"/>
    <property type="match status" value="1"/>
</dbReference>
<gene>
    <name evidence="9" type="ORF">DJ021_00240</name>
</gene>
<dbReference type="PANTHER" id="PTHR43884:SF12">
    <property type="entry name" value="ISOVALERYL-COA DEHYDROGENASE, MITOCHONDRIAL-RELATED"/>
    <property type="match status" value="1"/>
</dbReference>
<feature type="domain" description="Acyl-CoA dehydrogenase/oxidase C-terminal" evidence="6">
    <location>
        <begin position="234"/>
        <end position="382"/>
    </location>
</feature>
<name>A0A328AXB9_9CAUL</name>
<sequence length="389" mass="42379">MNGFWFTDEQEAIREGVLRLCSRFDADYWRRTDESGRFPEDFVAAMAEAGWLGAAMPVALGGSGLGLTEAAIAMQAVTESGAGFTGASALHLNIFGPMPLAKFGTEDQKKRLIPRLISGEDKLCIGITEPDAGLDTTSLTTRAERTNDGYLIHGRKVWTTSAQRANKILIIARTTPRDQVKKSTEGLSLFYTDFDRSRIQATPIPKMGRKAVESNSVFIDNLPVPADDLVGEEGRGFYYLLEGLNPERVLFGAEAVGLGRAALKRAAAYARERVVFGRPIGQNQGVAHPLAKAWAELEAANLMAFKAAALFDAGRECGAEANAAKYLGGEAGFNACETAVLTHGGMGYAKEFDVERYFRESMIARLAPISREMVFNYIAERVLKLPKSY</sequence>
<dbReference type="EMBL" id="QFYP01000001">
    <property type="protein sequence ID" value="RAK58346.1"/>
    <property type="molecule type" value="Genomic_DNA"/>
</dbReference>
<proteinExistence type="inferred from homology"/>
<dbReference type="Gene3D" id="1.10.540.10">
    <property type="entry name" value="Acyl-CoA dehydrogenase/oxidase, N-terminal domain"/>
    <property type="match status" value="1"/>
</dbReference>
<dbReference type="InterPro" id="IPR036250">
    <property type="entry name" value="AcylCo_DH-like_C"/>
</dbReference>
<dbReference type="GO" id="GO:0050660">
    <property type="term" value="F:flavin adenine dinucleotide binding"/>
    <property type="evidence" value="ECO:0007669"/>
    <property type="project" value="InterPro"/>
</dbReference>
<evidence type="ECO:0000256" key="2">
    <source>
        <dbReference type="ARBA" id="ARBA00009347"/>
    </source>
</evidence>
<dbReference type="RefSeq" id="WP_111455618.1">
    <property type="nucleotide sequence ID" value="NZ_QFYP01000001.1"/>
</dbReference>
<evidence type="ECO:0000256" key="1">
    <source>
        <dbReference type="ARBA" id="ARBA00001974"/>
    </source>
</evidence>
<dbReference type="FunFam" id="1.20.140.10:FF:000012">
    <property type="entry name" value="Acyl-CoA dehydrogenase fadE12"/>
    <property type="match status" value="1"/>
</dbReference>
<evidence type="ECO:0000259" key="7">
    <source>
        <dbReference type="Pfam" id="PF02770"/>
    </source>
</evidence>
<dbReference type="InterPro" id="IPR009075">
    <property type="entry name" value="AcylCo_DH/oxidase_C"/>
</dbReference>
<dbReference type="CDD" id="cd00567">
    <property type="entry name" value="ACAD"/>
    <property type="match status" value="1"/>
</dbReference>
<dbReference type="AlphaFoldDB" id="A0A328AXB9"/>
<comment type="caution">
    <text evidence="9">The sequence shown here is derived from an EMBL/GenBank/DDBJ whole genome shotgun (WGS) entry which is preliminary data.</text>
</comment>
<dbReference type="InterPro" id="IPR006091">
    <property type="entry name" value="Acyl-CoA_Oxase/DH_mid-dom"/>
</dbReference>
<dbReference type="InterPro" id="IPR037069">
    <property type="entry name" value="AcylCoA_DH/ox_N_sf"/>
</dbReference>
<dbReference type="Pfam" id="PF02771">
    <property type="entry name" value="Acyl-CoA_dh_N"/>
    <property type="match status" value="1"/>
</dbReference>
<dbReference type="InterPro" id="IPR013786">
    <property type="entry name" value="AcylCoA_DH/ox_N"/>
</dbReference>
<dbReference type="OrthoDB" id="9780544at2"/>
<reference evidence="10" key="1">
    <citation type="submission" date="2018-05" db="EMBL/GenBank/DDBJ databases">
        <authorList>
            <person name="Li X."/>
        </authorList>
    </citation>
    <scope>NUCLEOTIDE SEQUENCE [LARGE SCALE GENOMIC DNA]</scope>
    <source>
        <strain evidence="10">HKS-05</strain>
    </source>
</reference>
<dbReference type="InterPro" id="IPR046373">
    <property type="entry name" value="Acyl-CoA_Oxase/DH_mid-dom_sf"/>
</dbReference>
<evidence type="ECO:0000259" key="8">
    <source>
        <dbReference type="Pfam" id="PF02771"/>
    </source>
</evidence>
<dbReference type="Proteomes" id="UP000249842">
    <property type="component" value="Unassembled WGS sequence"/>
</dbReference>
<dbReference type="GO" id="GO:0003995">
    <property type="term" value="F:acyl-CoA dehydrogenase activity"/>
    <property type="evidence" value="ECO:0007669"/>
    <property type="project" value="TreeGrafter"/>
</dbReference>
<evidence type="ECO:0000313" key="10">
    <source>
        <dbReference type="Proteomes" id="UP000249842"/>
    </source>
</evidence>
<accession>A0A328AXB9</accession>
<keyword evidence="5" id="KW-0560">Oxidoreductase</keyword>